<gene>
    <name evidence="2" type="ORF">V0288_17585</name>
</gene>
<dbReference type="EMBL" id="JBAFSM010000037">
    <property type="protein sequence ID" value="MEG3438943.1"/>
    <property type="molecule type" value="Genomic_DNA"/>
</dbReference>
<comment type="caution">
    <text evidence="2">The sequence shown here is derived from an EMBL/GenBank/DDBJ whole genome shotgun (WGS) entry which is preliminary data.</text>
</comment>
<proteinExistence type="predicted"/>
<name>A0AAW9QPE1_9CHRO</name>
<organism evidence="2 3">
    <name type="scientific">Pannus brasiliensis CCIBt3594</name>
    <dbReference type="NCBI Taxonomy" id="1427578"/>
    <lineage>
        <taxon>Bacteria</taxon>
        <taxon>Bacillati</taxon>
        <taxon>Cyanobacteriota</taxon>
        <taxon>Cyanophyceae</taxon>
        <taxon>Oscillatoriophycideae</taxon>
        <taxon>Chroococcales</taxon>
        <taxon>Microcystaceae</taxon>
        <taxon>Pannus</taxon>
    </lineage>
</organism>
<reference evidence="2 3" key="1">
    <citation type="submission" date="2024-01" db="EMBL/GenBank/DDBJ databases">
        <title>Genomic insights into the taxonomy and metabolism of the cyanobacterium Pannus brasiliensis CCIBt3594.</title>
        <authorList>
            <person name="Machado M."/>
            <person name="Botero N.B."/>
            <person name="Andreote A.P.D."/>
            <person name="Feitosa A.M.T."/>
            <person name="Popin R."/>
            <person name="Sivonen K."/>
            <person name="Fiore M.F."/>
        </authorList>
    </citation>
    <scope>NUCLEOTIDE SEQUENCE [LARGE SCALE GENOMIC DNA]</scope>
    <source>
        <strain evidence="2 3">CCIBt3594</strain>
    </source>
</reference>
<protein>
    <submittedName>
        <fullName evidence="2">Uncharacterized protein</fullName>
    </submittedName>
</protein>
<dbReference type="AlphaFoldDB" id="A0AAW9QPE1"/>
<sequence length="41" mass="4505">MTVYSFDKPFYYCSIGESPQAYGDGLSGSIDLDPPGRSLNR</sequence>
<feature type="region of interest" description="Disordered" evidence="1">
    <location>
        <begin position="21"/>
        <end position="41"/>
    </location>
</feature>
<accession>A0AAW9QPE1</accession>
<dbReference type="Proteomes" id="UP001328733">
    <property type="component" value="Unassembled WGS sequence"/>
</dbReference>
<evidence type="ECO:0000313" key="3">
    <source>
        <dbReference type="Proteomes" id="UP001328733"/>
    </source>
</evidence>
<evidence type="ECO:0000256" key="1">
    <source>
        <dbReference type="SAM" id="MobiDB-lite"/>
    </source>
</evidence>
<keyword evidence="3" id="KW-1185">Reference proteome</keyword>
<evidence type="ECO:0000313" key="2">
    <source>
        <dbReference type="EMBL" id="MEG3438943.1"/>
    </source>
</evidence>